<dbReference type="GO" id="GO:0032259">
    <property type="term" value="P:methylation"/>
    <property type="evidence" value="ECO:0007669"/>
    <property type="project" value="UniProtKB-KW"/>
</dbReference>
<keyword evidence="1 4" id="KW-0808">Transferase</keyword>
<evidence type="ECO:0000256" key="2">
    <source>
        <dbReference type="SAM" id="MobiDB-lite"/>
    </source>
</evidence>
<dbReference type="EMBL" id="FNSL01000001">
    <property type="protein sequence ID" value="SEB68566.1"/>
    <property type="molecule type" value="Genomic_DNA"/>
</dbReference>
<dbReference type="GO" id="GO:0008168">
    <property type="term" value="F:methyltransferase activity"/>
    <property type="evidence" value="ECO:0007669"/>
    <property type="project" value="UniProtKB-KW"/>
</dbReference>
<dbReference type="InterPro" id="IPR041698">
    <property type="entry name" value="Methyltransf_25"/>
</dbReference>
<evidence type="ECO:0000259" key="3">
    <source>
        <dbReference type="Pfam" id="PF13649"/>
    </source>
</evidence>
<proteinExistence type="predicted"/>
<dbReference type="SUPFAM" id="SSF53335">
    <property type="entry name" value="S-adenosyl-L-methionine-dependent methyltransferases"/>
    <property type="match status" value="1"/>
</dbReference>
<feature type="domain" description="Methyltransferase" evidence="3">
    <location>
        <begin position="68"/>
        <end position="160"/>
    </location>
</feature>
<dbReference type="RefSeq" id="WP_210184103.1">
    <property type="nucleotide sequence ID" value="NZ_FNSL01000001.1"/>
</dbReference>
<dbReference type="AlphaFoldDB" id="A0A1H4LDF8"/>
<accession>A0A1H4LDF8</accession>
<organism evidence="4 5">
    <name type="scientific">Nitratireductor aquibiodomus</name>
    <dbReference type="NCBI Taxonomy" id="204799"/>
    <lineage>
        <taxon>Bacteria</taxon>
        <taxon>Pseudomonadati</taxon>
        <taxon>Pseudomonadota</taxon>
        <taxon>Alphaproteobacteria</taxon>
        <taxon>Hyphomicrobiales</taxon>
        <taxon>Phyllobacteriaceae</taxon>
        <taxon>Nitratireductor</taxon>
    </lineage>
</organism>
<dbReference type="Proteomes" id="UP000199064">
    <property type="component" value="Unassembled WGS sequence"/>
</dbReference>
<dbReference type="CDD" id="cd02440">
    <property type="entry name" value="AdoMet_MTases"/>
    <property type="match status" value="1"/>
</dbReference>
<evidence type="ECO:0000256" key="1">
    <source>
        <dbReference type="ARBA" id="ARBA00022679"/>
    </source>
</evidence>
<name>A0A1H4LDF8_9HYPH</name>
<dbReference type="PANTHER" id="PTHR43861">
    <property type="entry name" value="TRANS-ACONITATE 2-METHYLTRANSFERASE-RELATED"/>
    <property type="match status" value="1"/>
</dbReference>
<dbReference type="InterPro" id="IPR029063">
    <property type="entry name" value="SAM-dependent_MTases_sf"/>
</dbReference>
<reference evidence="5" key="1">
    <citation type="submission" date="2016-10" db="EMBL/GenBank/DDBJ databases">
        <authorList>
            <person name="Varghese N."/>
            <person name="Submissions S."/>
        </authorList>
    </citation>
    <scope>NUCLEOTIDE SEQUENCE [LARGE SCALE GENOMIC DNA]</scope>
    <source>
        <strain evidence="5">ES.061</strain>
    </source>
</reference>
<evidence type="ECO:0000313" key="5">
    <source>
        <dbReference type="Proteomes" id="UP000199064"/>
    </source>
</evidence>
<gene>
    <name evidence="4" type="ORF">SAMN05216452_2766</name>
</gene>
<dbReference type="Pfam" id="PF13649">
    <property type="entry name" value="Methyltransf_25"/>
    <property type="match status" value="1"/>
</dbReference>
<dbReference type="Gene3D" id="3.40.50.150">
    <property type="entry name" value="Vaccinia Virus protein VP39"/>
    <property type="match status" value="1"/>
</dbReference>
<evidence type="ECO:0000313" key="4">
    <source>
        <dbReference type="EMBL" id="SEB68566.1"/>
    </source>
</evidence>
<keyword evidence="4" id="KW-0489">Methyltransferase</keyword>
<sequence>MNTQPQPRLSPARDGGGGASGTAPGGTAGIDALYANPYLASLYDRLQPRHLRGDFDFYLPMIHEAQSVLDVGCGTGSLLREAHAGGHAGRLCGLDPAESMLRIARQYDGVEWLSGVLADCGFREQFELIVMTGHAFQAIVEDEELATLLHSVREALVPGGCFAFETRNPDARVWEQWAQEGPDRLIEPDGRTLQVTTRVTVPFDGRCVTFVETFEGDHPGLPATSCSTLRFMEHHALCDLLKQTGFRISEQYGDFRRNPVGPHAPEIITLARR</sequence>
<keyword evidence="5" id="KW-1185">Reference proteome</keyword>
<protein>
    <submittedName>
        <fullName evidence="4">SAM-dependent methyltransferase</fullName>
    </submittedName>
</protein>
<feature type="region of interest" description="Disordered" evidence="2">
    <location>
        <begin position="1"/>
        <end position="22"/>
    </location>
</feature>